<proteinExistence type="predicted"/>
<sequence>MLASMVNFFLSVSYLGPLVGLLASPRSPAALVVALSRADLSMARPWVAALAVYARRSGVSLAGLGPEALAAS</sequence>
<dbReference type="AlphaFoldDB" id="A0A430V0L0"/>
<name>A0A430V0L0_THESC</name>
<evidence type="ECO:0000313" key="1">
    <source>
        <dbReference type="EMBL" id="RTI15725.1"/>
    </source>
</evidence>
<organism evidence="2 3">
    <name type="scientific">Thermus scotoductus</name>
    <dbReference type="NCBI Taxonomy" id="37636"/>
    <lineage>
        <taxon>Bacteria</taxon>
        <taxon>Thermotogati</taxon>
        <taxon>Deinococcota</taxon>
        <taxon>Deinococci</taxon>
        <taxon>Thermales</taxon>
        <taxon>Thermaceae</taxon>
        <taxon>Thermus</taxon>
    </lineage>
</organism>
<dbReference type="EMBL" id="PEMN01000270">
    <property type="protein sequence ID" value="RTI15726.1"/>
    <property type="molecule type" value="Genomic_DNA"/>
</dbReference>
<gene>
    <name evidence="1" type="ORF">CSW23_08260</name>
    <name evidence="2" type="ORF">CSW23_08265</name>
</gene>
<dbReference type="EMBL" id="PEMN01000270">
    <property type="protein sequence ID" value="RTI15725.1"/>
    <property type="molecule type" value="Genomic_DNA"/>
</dbReference>
<evidence type="ECO:0000313" key="2">
    <source>
        <dbReference type="EMBL" id="RTI15726.1"/>
    </source>
</evidence>
<reference evidence="2 3" key="1">
    <citation type="journal article" date="2019" name="Extremophiles">
        <title>Biogeography of thermophiles and predominance of Thermus scotoductus in domestic water heaters.</title>
        <authorList>
            <person name="Wilpiszeski R.L."/>
            <person name="Zhang Z."/>
            <person name="House C.H."/>
        </authorList>
    </citation>
    <scope>NUCLEOTIDE SEQUENCE [LARGE SCALE GENOMIC DNA]</scope>
    <source>
        <strain evidence="2 3">10_S10</strain>
    </source>
</reference>
<comment type="caution">
    <text evidence="2">The sequence shown here is derived from an EMBL/GenBank/DDBJ whole genome shotgun (WGS) entry which is preliminary data.</text>
</comment>
<dbReference type="Proteomes" id="UP000288073">
    <property type="component" value="Unassembled WGS sequence"/>
</dbReference>
<evidence type="ECO:0000313" key="3">
    <source>
        <dbReference type="Proteomes" id="UP000288073"/>
    </source>
</evidence>
<accession>A0A430V0L0</accession>
<protein>
    <submittedName>
        <fullName evidence="2">Uncharacterized protein</fullName>
    </submittedName>
</protein>